<feature type="transmembrane region" description="Helical" evidence="1">
    <location>
        <begin position="21"/>
        <end position="42"/>
    </location>
</feature>
<evidence type="ECO:0000313" key="2">
    <source>
        <dbReference type="EMBL" id="CBI06705.1"/>
    </source>
</evidence>
<feature type="transmembrane region" description="Helical" evidence="1">
    <location>
        <begin position="214"/>
        <end position="232"/>
    </location>
</feature>
<name>E6QHJ1_9ZZZZ</name>
<keyword evidence="1" id="KW-0472">Membrane</keyword>
<keyword evidence="1" id="KW-1133">Transmembrane helix</keyword>
<feature type="transmembrane region" description="Helical" evidence="1">
    <location>
        <begin position="180"/>
        <end position="208"/>
    </location>
</feature>
<evidence type="ECO:0008006" key="3">
    <source>
        <dbReference type="Google" id="ProtNLM"/>
    </source>
</evidence>
<reference evidence="2" key="1">
    <citation type="submission" date="2009-10" db="EMBL/GenBank/DDBJ databases">
        <title>Diversity of trophic interactions inside an arsenic-rich microbial ecosystem.</title>
        <authorList>
            <person name="Bertin P.N."/>
            <person name="Heinrich-Salmeron A."/>
            <person name="Pelletier E."/>
            <person name="Goulhen-Chollet F."/>
            <person name="Arsene-Ploetze F."/>
            <person name="Gallien S."/>
            <person name="Calteau A."/>
            <person name="Vallenet D."/>
            <person name="Casiot C."/>
            <person name="Chane-Woon-Ming B."/>
            <person name="Giloteaux L."/>
            <person name="Barakat M."/>
            <person name="Bonnefoy V."/>
            <person name="Bruneel O."/>
            <person name="Chandler M."/>
            <person name="Cleiss J."/>
            <person name="Duran R."/>
            <person name="Elbaz-Poulichet F."/>
            <person name="Fonknechten N."/>
            <person name="Lauga B."/>
            <person name="Mornico D."/>
            <person name="Ortet P."/>
            <person name="Schaeffer C."/>
            <person name="Siguier P."/>
            <person name="Alexander Thil Smith A."/>
            <person name="Van Dorsselaer A."/>
            <person name="Weissenbach J."/>
            <person name="Medigue C."/>
            <person name="Le Paslier D."/>
        </authorList>
    </citation>
    <scope>NUCLEOTIDE SEQUENCE</scope>
</reference>
<keyword evidence="1" id="KW-0812">Transmembrane</keyword>
<feature type="transmembrane region" description="Helical" evidence="1">
    <location>
        <begin position="153"/>
        <end position="173"/>
    </location>
</feature>
<accession>E6QHJ1</accession>
<sequence>MIEAIQSWLSLGKTSPPERRVVVASHAIVLSLFAISITYRGVPALRQDWWWPTTHQGVLDYFSRSISGWLPLGIGQPNAYPNDYLLATALFPAMAILGPLLALFVFVAAIGYCFHRVAVLCSRAVEESRWYVPLVAEVILLFNPWTYTEVVAGHLYMLLGLSGLAITILAVASNSKPPRLLIVGLVLALSQMQFFIISVLIVATLALFRKTSRLPFLISLVFSGPIIAGVLFNRQDLMSIPFLAIWEKSESLNPSAAFVFMGYHPNYVAHVNVLFRLGGLLLLSAGTLSAIVYRSFKAILFVLIGLSVMVLSVGFRGPLAGIEWEMMDKIKGLAVFRELYDLIGIAIVLFVFAGIHGSARTTVRILLVAASLLYVSAWIVSPPARWWLSAERIPVGRINQPPMSRFALSPAFAPISFRGKGSGLDPRAFDRKGSTVFNQYIALFPEGDALEAFQAYGETAMLRNLGVSLILEDSRFASVGNALGQGSYRPADTRAIMLKDPIPLISLQRVPRISFSTARVGANNVFASDVPPWFPGYHPRARFTTSVVSYDSFREVPDGGGWVDAQFIFNRVPSLGQPFGGVGAIGKSGVLSLRKNYILAAVNGLLVSGSGSTIARGENDQYRWIDLHGRRSIKCIGTCVVAMESSTKPQREQRIDHQSGIDDRFPVRTIRFLFPWIATGRAVVGSRPVLVFDARFNKGWSLWISRGRARHFMLDHLINAWYLERAKGPIRIVLFDRTALVQFVLEVFALASLLIGLKITGNSTRYNST</sequence>
<feature type="transmembrane region" description="Helical" evidence="1">
    <location>
        <begin position="299"/>
        <end position="319"/>
    </location>
</feature>
<feature type="transmembrane region" description="Helical" evidence="1">
    <location>
        <begin position="273"/>
        <end position="293"/>
    </location>
</feature>
<feature type="transmembrane region" description="Helical" evidence="1">
    <location>
        <begin position="339"/>
        <end position="359"/>
    </location>
</feature>
<feature type="transmembrane region" description="Helical" evidence="1">
    <location>
        <begin position="365"/>
        <end position="388"/>
    </location>
</feature>
<dbReference type="AlphaFoldDB" id="E6QHJ1"/>
<feature type="transmembrane region" description="Helical" evidence="1">
    <location>
        <begin position="84"/>
        <end position="110"/>
    </location>
</feature>
<proteinExistence type="predicted"/>
<comment type="caution">
    <text evidence="2">The sequence shown here is derived from an EMBL/GenBank/DDBJ whole genome shotgun (WGS) entry which is preliminary data.</text>
</comment>
<evidence type="ECO:0000256" key="1">
    <source>
        <dbReference type="SAM" id="Phobius"/>
    </source>
</evidence>
<organism evidence="2">
    <name type="scientific">mine drainage metagenome</name>
    <dbReference type="NCBI Taxonomy" id="410659"/>
    <lineage>
        <taxon>unclassified sequences</taxon>
        <taxon>metagenomes</taxon>
        <taxon>ecological metagenomes</taxon>
    </lineage>
</organism>
<feature type="transmembrane region" description="Helical" evidence="1">
    <location>
        <begin position="739"/>
        <end position="759"/>
    </location>
</feature>
<dbReference type="EMBL" id="CABQ01000009">
    <property type="protein sequence ID" value="CBI06705.1"/>
    <property type="molecule type" value="Genomic_DNA"/>
</dbReference>
<gene>
    <name evidence="2" type="ORF">CARN6_2818</name>
</gene>
<protein>
    <recommendedName>
        <fullName evidence="3">Bacterial membrane protein YfhO</fullName>
    </recommendedName>
</protein>